<dbReference type="RefSeq" id="WP_151198359.1">
    <property type="nucleotide sequence ID" value="NZ_CYXM01000008.1"/>
</dbReference>
<sequence>MILYKKDVIDKLSEKTGLYKKDIKAMLVALNELVYEERIYCVVVIKSMRQISAASCRR</sequence>
<accession>A0A173U5T2</accession>
<evidence type="ECO:0000313" key="3">
    <source>
        <dbReference type="Proteomes" id="UP000095673"/>
    </source>
</evidence>
<reference evidence="1 3" key="1">
    <citation type="submission" date="2015-09" db="EMBL/GenBank/DDBJ databases">
        <authorList>
            <consortium name="Pathogen Informatics"/>
        </authorList>
    </citation>
    <scope>NUCLEOTIDE SEQUENCE [LARGE SCALE GENOMIC DNA]</scope>
    <source>
        <strain evidence="1 3">2789STDY5834968</strain>
    </source>
</reference>
<reference evidence="2" key="2">
    <citation type="journal article" date="2020" name="Cell Host Microbe">
        <title>Functional and Genomic Variation between Human-Derived Isolates of Lachnospiraceae Reveals Inter- and Intra-Species Diversity.</title>
        <authorList>
            <person name="Sorbara M.T."/>
            <person name="Littmann E.R."/>
            <person name="Fontana E."/>
            <person name="Moody T.U."/>
            <person name="Kohout C.E."/>
            <person name="Gjonbalaj M."/>
            <person name="Eaton V."/>
            <person name="Seok R."/>
            <person name="Leiner I.M."/>
            <person name="Pamer E.G."/>
        </authorList>
    </citation>
    <scope>NUCLEOTIDE SEQUENCE</scope>
    <source>
        <strain evidence="2">MSK.16.45</strain>
    </source>
</reference>
<gene>
    <name evidence="1" type="ORF">ERS852580_01991</name>
    <name evidence="2" type="ORF">G4312_11705</name>
</gene>
<protein>
    <submittedName>
        <fullName evidence="2">HU family DNA-binding protein</fullName>
    </submittedName>
</protein>
<dbReference type="Proteomes" id="UP001193756">
    <property type="component" value="Unassembled WGS sequence"/>
</dbReference>
<name>A0A173U5T2_9FIRM</name>
<evidence type="ECO:0000313" key="2">
    <source>
        <dbReference type="EMBL" id="NSC77929.1"/>
    </source>
</evidence>
<dbReference type="EMBL" id="CYXM01000008">
    <property type="protein sequence ID" value="CUN10099.1"/>
    <property type="molecule type" value="Genomic_DNA"/>
</dbReference>
<dbReference type="AlphaFoldDB" id="A0A173U5T2"/>
<organism evidence="1 3">
    <name type="scientific">Agathobacter rectalis</name>
    <dbReference type="NCBI Taxonomy" id="39491"/>
    <lineage>
        <taxon>Bacteria</taxon>
        <taxon>Bacillati</taxon>
        <taxon>Bacillota</taxon>
        <taxon>Clostridia</taxon>
        <taxon>Lachnospirales</taxon>
        <taxon>Lachnospiraceae</taxon>
        <taxon>Agathobacter</taxon>
    </lineage>
</organism>
<evidence type="ECO:0000313" key="1">
    <source>
        <dbReference type="EMBL" id="CUN10099.1"/>
    </source>
</evidence>
<reference evidence="2" key="3">
    <citation type="submission" date="2020-02" db="EMBL/GenBank/DDBJ databases">
        <authorList>
            <person name="Littmann E."/>
            <person name="Sorbara M."/>
        </authorList>
    </citation>
    <scope>NUCLEOTIDE SEQUENCE</scope>
    <source>
        <strain evidence="2">MSK.16.45</strain>
    </source>
</reference>
<dbReference type="GO" id="GO:0003677">
    <property type="term" value="F:DNA binding"/>
    <property type="evidence" value="ECO:0007669"/>
    <property type="project" value="UniProtKB-KW"/>
</dbReference>
<proteinExistence type="predicted"/>
<keyword evidence="2" id="KW-0238">DNA-binding</keyword>
<dbReference type="Proteomes" id="UP000095673">
    <property type="component" value="Unassembled WGS sequence"/>
</dbReference>
<dbReference type="EMBL" id="JAAIMP010000019">
    <property type="protein sequence ID" value="NSC77929.1"/>
    <property type="molecule type" value="Genomic_DNA"/>
</dbReference>